<evidence type="ECO:0000313" key="2">
    <source>
        <dbReference type="EMBL" id="TFK97429.1"/>
    </source>
</evidence>
<dbReference type="Pfam" id="PF13450">
    <property type="entry name" value="NAD_binding_8"/>
    <property type="match status" value="1"/>
</dbReference>
<dbReference type="Gene3D" id="3.30.70.1990">
    <property type="match status" value="1"/>
</dbReference>
<dbReference type="Proteomes" id="UP000305067">
    <property type="component" value="Unassembled WGS sequence"/>
</dbReference>
<keyword evidence="3" id="KW-1185">Reference proteome</keyword>
<dbReference type="InterPro" id="IPR050464">
    <property type="entry name" value="Zeta_carotene_desat/Oxidored"/>
</dbReference>
<dbReference type="GO" id="GO:0016491">
    <property type="term" value="F:oxidoreductase activity"/>
    <property type="evidence" value="ECO:0007669"/>
    <property type="project" value="TreeGrafter"/>
</dbReference>
<evidence type="ECO:0000256" key="1">
    <source>
        <dbReference type="SAM" id="MobiDB-lite"/>
    </source>
</evidence>
<reference evidence="2 3" key="1">
    <citation type="journal article" date="2019" name="Nat. Ecol. Evol.">
        <title>Megaphylogeny resolves global patterns of mushroom evolution.</title>
        <authorList>
            <person name="Varga T."/>
            <person name="Krizsan K."/>
            <person name="Foldi C."/>
            <person name="Dima B."/>
            <person name="Sanchez-Garcia M."/>
            <person name="Sanchez-Ramirez S."/>
            <person name="Szollosi G.J."/>
            <person name="Szarkandi J.G."/>
            <person name="Papp V."/>
            <person name="Albert L."/>
            <person name="Andreopoulos W."/>
            <person name="Angelini C."/>
            <person name="Antonin V."/>
            <person name="Barry K.W."/>
            <person name="Bougher N.L."/>
            <person name="Buchanan P."/>
            <person name="Buyck B."/>
            <person name="Bense V."/>
            <person name="Catcheside P."/>
            <person name="Chovatia M."/>
            <person name="Cooper J."/>
            <person name="Damon W."/>
            <person name="Desjardin D."/>
            <person name="Finy P."/>
            <person name="Geml J."/>
            <person name="Haridas S."/>
            <person name="Hughes K."/>
            <person name="Justo A."/>
            <person name="Karasinski D."/>
            <person name="Kautmanova I."/>
            <person name="Kiss B."/>
            <person name="Kocsube S."/>
            <person name="Kotiranta H."/>
            <person name="LaButti K.M."/>
            <person name="Lechner B.E."/>
            <person name="Liimatainen K."/>
            <person name="Lipzen A."/>
            <person name="Lukacs Z."/>
            <person name="Mihaltcheva S."/>
            <person name="Morgado L.N."/>
            <person name="Niskanen T."/>
            <person name="Noordeloos M.E."/>
            <person name="Ohm R.A."/>
            <person name="Ortiz-Santana B."/>
            <person name="Ovrebo C."/>
            <person name="Racz N."/>
            <person name="Riley R."/>
            <person name="Savchenko A."/>
            <person name="Shiryaev A."/>
            <person name="Soop K."/>
            <person name="Spirin V."/>
            <person name="Szebenyi C."/>
            <person name="Tomsovsky M."/>
            <person name="Tulloss R.E."/>
            <person name="Uehling J."/>
            <person name="Grigoriev I.V."/>
            <person name="Vagvolgyi C."/>
            <person name="Papp T."/>
            <person name="Martin F.M."/>
            <person name="Miettinen O."/>
            <person name="Hibbett D.S."/>
            <person name="Nagy L.G."/>
        </authorList>
    </citation>
    <scope>NUCLEOTIDE SEQUENCE [LARGE SCALE GENOMIC DNA]</scope>
    <source>
        <strain evidence="2 3">CBS 309.79</strain>
    </source>
</reference>
<gene>
    <name evidence="2" type="ORF">BDV98DRAFT_262795</name>
</gene>
<protein>
    <submittedName>
        <fullName evidence="2">FAD/NAD(P)-binding domain-containing protein</fullName>
    </submittedName>
</protein>
<organism evidence="2 3">
    <name type="scientific">Pterulicium gracile</name>
    <dbReference type="NCBI Taxonomy" id="1884261"/>
    <lineage>
        <taxon>Eukaryota</taxon>
        <taxon>Fungi</taxon>
        <taxon>Dikarya</taxon>
        <taxon>Basidiomycota</taxon>
        <taxon>Agaricomycotina</taxon>
        <taxon>Agaricomycetes</taxon>
        <taxon>Agaricomycetidae</taxon>
        <taxon>Agaricales</taxon>
        <taxon>Pleurotineae</taxon>
        <taxon>Pterulaceae</taxon>
        <taxon>Pterulicium</taxon>
    </lineage>
</organism>
<feature type="compositionally biased region" description="Basic and acidic residues" evidence="1">
    <location>
        <begin position="406"/>
        <end position="422"/>
    </location>
</feature>
<dbReference type="STRING" id="1884261.A0A5C3Q8N3"/>
<feature type="region of interest" description="Disordered" evidence="1">
    <location>
        <begin position="250"/>
        <end position="273"/>
    </location>
</feature>
<dbReference type="OrthoDB" id="2019015at2759"/>
<dbReference type="Gene3D" id="1.10.405.20">
    <property type="match status" value="1"/>
</dbReference>
<name>A0A5C3Q8N3_9AGAR</name>
<accession>A0A5C3Q8N3</accession>
<dbReference type="Gene3D" id="3.50.50.60">
    <property type="entry name" value="FAD/NAD(P)-binding domain"/>
    <property type="match status" value="1"/>
</dbReference>
<dbReference type="PANTHER" id="PTHR42923">
    <property type="entry name" value="PROTOPORPHYRINOGEN OXIDASE"/>
    <property type="match status" value="1"/>
</dbReference>
<proteinExistence type="predicted"/>
<dbReference type="SUPFAM" id="SSF51905">
    <property type="entry name" value="FAD/NAD(P)-binding domain"/>
    <property type="match status" value="1"/>
</dbReference>
<feature type="compositionally biased region" description="Basic and acidic residues" evidence="1">
    <location>
        <begin position="251"/>
        <end position="273"/>
    </location>
</feature>
<sequence>MKNVVIIGAGASGMSAAYALSLSPEKFKVTVIDTQSQAGGMATSYPIDASKYGADYINDGVQGASPQFYNSYAMFDLLGFKPTPVGFQVSFGNDPEKNFWSNVFPSPILDRFQADIKKFGKVLKIIKKLEIIFAMMEVRTMLKLFRFSKDFGDVIVYPLVALFFGTGQQTPYISSAILERVFMDPSMRLFEYSDKTFLASIPPMRAFPRLSMVFESWQRKISSNAPQSTFSFGREVYRVVRDAKGVAVFSHDADSPDPERNTQGTGERKNEREERFDELIMCTDADAALKILGEGATWAERRVLGNVKYYWDLTVTHNDVEYMKKYYRLEYEKSLANPRALDPSEDKEGYDQVKFAEENFKPLYYIRSYEEDKSRIEMSFDLTNYQPQFKGVPSTGPKEGEDPEQDGGKDNKKSRPQRESHDSSSGSPSGSGSGTPPSPSSQKHSQSLPSEDPNSNSKDSKRNPSDVDTSDISNHVFQTIFLDHEHYSQLWTEGEIDHEKVILKKWWKQQSHAASHYRGTVGAMMFLNGKHHTQYAGAWTVLNMHEIAVVSGFSAAYKLGAPYPFKDDDDCKRLFALHLGLDHASRMRAEDRKGFFM</sequence>
<dbReference type="PANTHER" id="PTHR42923:SF20">
    <property type="entry name" value="FLAVIN-CONTAINING AMINE OXIDASEDEHYDROGENASE"/>
    <property type="match status" value="1"/>
</dbReference>
<dbReference type="AlphaFoldDB" id="A0A5C3Q8N3"/>
<evidence type="ECO:0000313" key="3">
    <source>
        <dbReference type="Proteomes" id="UP000305067"/>
    </source>
</evidence>
<feature type="compositionally biased region" description="Low complexity" evidence="1">
    <location>
        <begin position="440"/>
        <end position="450"/>
    </location>
</feature>
<dbReference type="EMBL" id="ML178847">
    <property type="protein sequence ID" value="TFK97429.1"/>
    <property type="molecule type" value="Genomic_DNA"/>
</dbReference>
<dbReference type="InterPro" id="IPR036188">
    <property type="entry name" value="FAD/NAD-bd_sf"/>
</dbReference>
<feature type="region of interest" description="Disordered" evidence="1">
    <location>
        <begin position="386"/>
        <end position="470"/>
    </location>
</feature>